<dbReference type="SUPFAM" id="SSF82771">
    <property type="entry name" value="GIY-YIG endonuclease"/>
    <property type="match status" value="1"/>
</dbReference>
<dbReference type="InterPro" id="IPR035901">
    <property type="entry name" value="GIY-YIG_endonuc_sf"/>
</dbReference>
<name>A0ABW4EBQ8_9RHOB</name>
<comment type="caution">
    <text evidence="1">The sequence shown here is derived from an EMBL/GenBank/DDBJ whole genome shotgun (WGS) entry which is preliminary data.</text>
</comment>
<sequence length="294" mass="32519">MFSFNDLLTINGISPQDVAVALHKPANTSERQALCTMIDEDFAAFNAYQSTHARIPEATLKARGIMASFVMTSDGRMTFVGLFANAGSQPFAQAGPHVYALFVRMTRKMTGPDEVNGRSGLEALQNRLLFDLSRLDTMSDLSGRLIVQDPGARNYMRVADCTPLPVVELTKEAQMTPPVPNWDALVLTAPDLRKLPNSWRVQLSAWRGVYLIVDRCDGARYVGAAYGSENLFGRWSQHVAREIGITKELSQCDPAEFQFSILELLSPAATADEVIGAERKWMRRIGTLEFGLNT</sequence>
<keyword evidence="2" id="KW-1185">Reference proteome</keyword>
<dbReference type="CDD" id="cd10446">
    <property type="entry name" value="GIY-YIG_unchar_1"/>
    <property type="match status" value="1"/>
</dbReference>
<gene>
    <name evidence="1" type="ORF">ACFTOW_04955</name>
</gene>
<dbReference type="Gene3D" id="3.40.1440.10">
    <property type="entry name" value="GIY-YIG endonuclease"/>
    <property type="match status" value="1"/>
</dbReference>
<reference evidence="2" key="1">
    <citation type="journal article" date="2019" name="Int. J. Syst. Evol. Microbiol.">
        <title>The Global Catalogue of Microorganisms (GCM) 10K type strain sequencing project: providing services to taxonomists for standard genome sequencing and annotation.</title>
        <authorList>
            <consortium name="The Broad Institute Genomics Platform"/>
            <consortium name="The Broad Institute Genome Sequencing Center for Infectious Disease"/>
            <person name="Wu L."/>
            <person name="Ma J."/>
        </authorList>
    </citation>
    <scope>NUCLEOTIDE SEQUENCE [LARGE SCALE GENOMIC DNA]</scope>
    <source>
        <strain evidence="2">CGMCC 1.12477</strain>
    </source>
</reference>
<dbReference type="Proteomes" id="UP001597186">
    <property type="component" value="Unassembled WGS sequence"/>
</dbReference>
<organism evidence="1 2">
    <name type="scientific">Lacimonas salitolerans</name>
    <dbReference type="NCBI Taxonomy" id="1323750"/>
    <lineage>
        <taxon>Bacteria</taxon>
        <taxon>Pseudomonadati</taxon>
        <taxon>Pseudomonadota</taxon>
        <taxon>Alphaproteobacteria</taxon>
        <taxon>Rhodobacterales</taxon>
        <taxon>Paracoccaceae</taxon>
        <taxon>Lacimonas</taxon>
    </lineage>
</organism>
<evidence type="ECO:0000313" key="1">
    <source>
        <dbReference type="EMBL" id="MFD1508745.1"/>
    </source>
</evidence>
<dbReference type="EMBL" id="JBHUDD010000038">
    <property type="protein sequence ID" value="MFD1508745.1"/>
    <property type="molecule type" value="Genomic_DNA"/>
</dbReference>
<proteinExistence type="predicted"/>
<accession>A0ABW4EBQ8</accession>
<dbReference type="RefSeq" id="WP_379913669.1">
    <property type="nucleotide sequence ID" value="NZ_JBHUDD010000038.1"/>
</dbReference>
<evidence type="ECO:0000313" key="2">
    <source>
        <dbReference type="Proteomes" id="UP001597186"/>
    </source>
</evidence>
<protein>
    <submittedName>
        <fullName evidence="1">GIY-YIG nuclease family protein</fullName>
    </submittedName>
</protein>